<proteinExistence type="predicted"/>
<comment type="caution">
    <text evidence="1">The sequence shown here is derived from an EMBL/GenBank/DDBJ whole genome shotgun (WGS) entry which is preliminary data.</text>
</comment>
<evidence type="ECO:0008006" key="2">
    <source>
        <dbReference type="Google" id="ProtNLM"/>
    </source>
</evidence>
<sequence length="81" mass="9102">MPDHCPGAANLRTPTLTIRKCPQCGEEIEVFSNDASVNCSRCGFTVYNDTLSCIQWCRYARECVGEETYRRLTAKKPGDHS</sequence>
<gene>
    <name evidence="1" type="ORF">ASZ90_016188</name>
</gene>
<dbReference type="EMBL" id="LNQE01001692">
    <property type="protein sequence ID" value="KUG14171.1"/>
    <property type="molecule type" value="Genomic_DNA"/>
</dbReference>
<name>A0A0W8EZV4_9ZZZZ</name>
<organism evidence="1">
    <name type="scientific">hydrocarbon metagenome</name>
    <dbReference type="NCBI Taxonomy" id="938273"/>
    <lineage>
        <taxon>unclassified sequences</taxon>
        <taxon>metagenomes</taxon>
        <taxon>ecological metagenomes</taxon>
    </lineage>
</organism>
<accession>A0A0W8EZV4</accession>
<dbReference type="AlphaFoldDB" id="A0A0W8EZV4"/>
<reference evidence="1" key="1">
    <citation type="journal article" date="2015" name="Proc. Natl. Acad. Sci. U.S.A.">
        <title>Networks of energetic and metabolic interactions define dynamics in microbial communities.</title>
        <authorList>
            <person name="Embree M."/>
            <person name="Liu J.K."/>
            <person name="Al-Bassam M.M."/>
            <person name="Zengler K."/>
        </authorList>
    </citation>
    <scope>NUCLEOTIDE SEQUENCE</scope>
</reference>
<protein>
    <recommendedName>
        <fullName evidence="2">Phosphohydrolase</fullName>
    </recommendedName>
</protein>
<evidence type="ECO:0000313" key="1">
    <source>
        <dbReference type="EMBL" id="KUG14171.1"/>
    </source>
</evidence>